<comment type="caution">
    <text evidence="7">The sequence shown here is derived from an EMBL/GenBank/DDBJ whole genome shotgun (WGS) entry which is preliminary data.</text>
</comment>
<dbReference type="Proteomes" id="UP001620626">
    <property type="component" value="Unassembled WGS sequence"/>
</dbReference>
<evidence type="ECO:0000256" key="5">
    <source>
        <dbReference type="SAM" id="MobiDB-lite"/>
    </source>
</evidence>
<dbReference type="InterPro" id="IPR001841">
    <property type="entry name" value="Znf_RING"/>
</dbReference>
<evidence type="ECO:0000256" key="3">
    <source>
        <dbReference type="ARBA" id="ARBA00022833"/>
    </source>
</evidence>
<proteinExistence type="predicted"/>
<evidence type="ECO:0000259" key="6">
    <source>
        <dbReference type="PROSITE" id="PS50089"/>
    </source>
</evidence>
<protein>
    <recommendedName>
        <fullName evidence="6">RING-type domain-containing protein</fullName>
    </recommendedName>
</protein>
<dbReference type="PANTHER" id="PTHR45969">
    <property type="entry name" value="RING ZINC FINGER PROTEIN-RELATED"/>
    <property type="match status" value="1"/>
</dbReference>
<evidence type="ECO:0000313" key="8">
    <source>
        <dbReference type="Proteomes" id="UP001620626"/>
    </source>
</evidence>
<dbReference type="Gene3D" id="3.30.40.10">
    <property type="entry name" value="Zinc/RING finger domain, C3HC4 (zinc finger)"/>
    <property type="match status" value="1"/>
</dbReference>
<dbReference type="PROSITE" id="PS50089">
    <property type="entry name" value="ZF_RING_2"/>
    <property type="match status" value="1"/>
</dbReference>
<gene>
    <name evidence="7" type="ORF">niasHT_022080</name>
</gene>
<organism evidence="7 8">
    <name type="scientific">Heterodera trifolii</name>
    <dbReference type="NCBI Taxonomy" id="157864"/>
    <lineage>
        <taxon>Eukaryota</taxon>
        <taxon>Metazoa</taxon>
        <taxon>Ecdysozoa</taxon>
        <taxon>Nematoda</taxon>
        <taxon>Chromadorea</taxon>
        <taxon>Rhabditida</taxon>
        <taxon>Tylenchina</taxon>
        <taxon>Tylenchomorpha</taxon>
        <taxon>Tylenchoidea</taxon>
        <taxon>Heteroderidae</taxon>
        <taxon>Heteroderinae</taxon>
        <taxon>Heterodera</taxon>
    </lineage>
</organism>
<keyword evidence="8" id="KW-1185">Reference proteome</keyword>
<feature type="domain" description="RING-type" evidence="6">
    <location>
        <begin position="250"/>
        <end position="295"/>
    </location>
</feature>
<keyword evidence="3" id="KW-0862">Zinc</keyword>
<accession>A0ABD2JEF8</accession>
<keyword evidence="2 4" id="KW-0863">Zinc-finger</keyword>
<keyword evidence="1" id="KW-0479">Metal-binding</keyword>
<dbReference type="SUPFAM" id="SSF57850">
    <property type="entry name" value="RING/U-box"/>
    <property type="match status" value="1"/>
</dbReference>
<dbReference type="EMBL" id="JBICBT010000991">
    <property type="protein sequence ID" value="KAL3089013.1"/>
    <property type="molecule type" value="Genomic_DNA"/>
</dbReference>
<dbReference type="InterPro" id="IPR013083">
    <property type="entry name" value="Znf_RING/FYVE/PHD"/>
</dbReference>
<feature type="compositionally biased region" description="Basic and acidic residues" evidence="5">
    <location>
        <begin position="126"/>
        <end position="135"/>
    </location>
</feature>
<reference evidence="7 8" key="1">
    <citation type="submission" date="2024-10" db="EMBL/GenBank/DDBJ databases">
        <authorList>
            <person name="Kim D."/>
        </authorList>
    </citation>
    <scope>NUCLEOTIDE SEQUENCE [LARGE SCALE GENOMIC DNA]</scope>
    <source>
        <strain evidence="7">BH-2024</strain>
    </source>
</reference>
<evidence type="ECO:0000256" key="2">
    <source>
        <dbReference type="ARBA" id="ARBA00022771"/>
    </source>
</evidence>
<evidence type="ECO:0000256" key="1">
    <source>
        <dbReference type="ARBA" id="ARBA00022723"/>
    </source>
</evidence>
<feature type="region of interest" description="Disordered" evidence="5">
    <location>
        <begin position="93"/>
        <end position="147"/>
    </location>
</feature>
<dbReference type="GO" id="GO:0008270">
    <property type="term" value="F:zinc ion binding"/>
    <property type="evidence" value="ECO:0007669"/>
    <property type="project" value="UniProtKB-KW"/>
</dbReference>
<evidence type="ECO:0000256" key="4">
    <source>
        <dbReference type="PROSITE-ProRule" id="PRU00175"/>
    </source>
</evidence>
<sequence>MAGQDADADVEELMAKHQAVLEREQRALAEQQYWRDFAFQPSEESTAEQTLRPTGLEMEIQRYNFEHQQQARRLEEERIRKEQREAEMLEKKMRRIKLEQPKSQIHLANDSTRKRTQHQAQISTPKKAETKKSGKDGAQPKPMNAQTKQQHAISRLYFNKANADSEHVAPASSVLTTEQPIAIIQPDPEAIRAREIIDQRLNIQEADFVEDVHCGSDDKAPGPHPNFNVVHMEIVSSKKEGDWRDSNETCGVCTEPLLRGDLVTQLPCDINVKHIFHTICLRRSLTTNRTCPKCRRPVNIPDDIWPTKDSHSQSYKDYFAEQSQSATSARPPDDDFVIRAWSVYEDLRNGQRDGYGSVIRQPVAPRIAFQLVINQIREGSSDFGDRQLEWDITDPRNDEAQGLHMCETLLRERMEEDEKEEKEKKEKKYLEF</sequence>
<dbReference type="PANTHER" id="PTHR45969:SF69">
    <property type="entry name" value="FINGER DOMAIN PROTEIN, PUTATIVE (AFU_ORTHOLOGUE AFUA_3G12190)-RELATED"/>
    <property type="match status" value="1"/>
</dbReference>
<evidence type="ECO:0000313" key="7">
    <source>
        <dbReference type="EMBL" id="KAL3089013.1"/>
    </source>
</evidence>
<name>A0ABD2JEF8_9BILA</name>
<dbReference type="Pfam" id="PF13639">
    <property type="entry name" value="zf-RING_2"/>
    <property type="match status" value="1"/>
</dbReference>
<dbReference type="AlphaFoldDB" id="A0ABD2JEF8"/>